<dbReference type="SMART" id="SM00478">
    <property type="entry name" value="ENDO3c"/>
    <property type="match status" value="1"/>
</dbReference>
<dbReference type="FunCoup" id="A0A3A9JEQ9">
    <property type="interactions" value="200"/>
</dbReference>
<dbReference type="InterPro" id="IPR051912">
    <property type="entry name" value="Alkylbase_DNA_Glycosylase/TA"/>
</dbReference>
<proteinExistence type="inferred from homology"/>
<dbReference type="GO" id="GO:0032993">
    <property type="term" value="C:protein-DNA complex"/>
    <property type="evidence" value="ECO:0007669"/>
    <property type="project" value="TreeGrafter"/>
</dbReference>
<gene>
    <name evidence="7" type="ORF">D6Z83_02320</name>
    <name evidence="8" type="ORF">EBE87_08120</name>
</gene>
<protein>
    <recommendedName>
        <fullName evidence="3">DNA-3-methyladenine glycosylase II</fullName>
        <ecNumber evidence="3">3.2.2.21</ecNumber>
    </recommendedName>
</protein>
<evidence type="ECO:0000256" key="1">
    <source>
        <dbReference type="ARBA" id="ARBA00000086"/>
    </source>
</evidence>
<dbReference type="SUPFAM" id="SSF48150">
    <property type="entry name" value="DNA-glycosylase"/>
    <property type="match status" value="1"/>
</dbReference>
<evidence type="ECO:0000259" key="6">
    <source>
        <dbReference type="SMART" id="SM00478"/>
    </source>
</evidence>
<dbReference type="GO" id="GO:0043916">
    <property type="term" value="F:DNA-7-methylguanine glycosylase activity"/>
    <property type="evidence" value="ECO:0007669"/>
    <property type="project" value="TreeGrafter"/>
</dbReference>
<comment type="similarity">
    <text evidence="2">Belongs to the alkylbase DNA glycosidase AlkA family.</text>
</comment>
<dbReference type="EMBL" id="RFLX01000004">
    <property type="protein sequence ID" value="RMI25661.1"/>
    <property type="molecule type" value="Genomic_DNA"/>
</dbReference>
<evidence type="ECO:0000313" key="8">
    <source>
        <dbReference type="EMBL" id="RMI25661.1"/>
    </source>
</evidence>
<evidence type="ECO:0000256" key="4">
    <source>
        <dbReference type="ARBA" id="ARBA00022763"/>
    </source>
</evidence>
<sequence>MLASPPPSPKGLGGRAARAFLAADPVLGPVVKRVGAFTLKPEKREPYEALVRAIAHQQVHGRAAEAMLRRLIALFPEQDFPSATAILSLEEGALRGCGFSGAKVAAILDIAHKTVGGLVPTRRAATRLSDAALIERLVALRGVGRWTVEMLLIFTLGRPDILPVDDFGVREGYRHAAGLDAQPKPKELAAIGAAWAPYRSAAAWYLWRTADLAKEGRFKAPTAL</sequence>
<dbReference type="AlphaFoldDB" id="A0A3A9JEQ9"/>
<comment type="caution">
    <text evidence="7">The sequence shown here is derived from an EMBL/GenBank/DDBJ whole genome shotgun (WGS) entry which is preliminary data.</text>
</comment>
<dbReference type="Proteomes" id="UP000274097">
    <property type="component" value="Unassembled WGS sequence"/>
</dbReference>
<organism evidence="7 10">
    <name type="scientific">Teichococcus wenyumeiae</name>
    <dbReference type="NCBI Taxonomy" id="2478470"/>
    <lineage>
        <taxon>Bacteria</taxon>
        <taxon>Pseudomonadati</taxon>
        <taxon>Pseudomonadota</taxon>
        <taxon>Alphaproteobacteria</taxon>
        <taxon>Acetobacterales</taxon>
        <taxon>Roseomonadaceae</taxon>
        <taxon>Roseomonas</taxon>
    </lineage>
</organism>
<name>A0A3A9JEQ9_9PROT</name>
<evidence type="ECO:0000313" key="7">
    <source>
        <dbReference type="EMBL" id="RKK05827.1"/>
    </source>
</evidence>
<dbReference type="GO" id="GO:0006307">
    <property type="term" value="P:DNA alkylation repair"/>
    <property type="evidence" value="ECO:0007669"/>
    <property type="project" value="TreeGrafter"/>
</dbReference>
<accession>A0A3A9JEQ9</accession>
<dbReference type="GO" id="GO:0006285">
    <property type="term" value="P:base-excision repair, AP site formation"/>
    <property type="evidence" value="ECO:0007669"/>
    <property type="project" value="TreeGrafter"/>
</dbReference>
<comment type="catalytic activity">
    <reaction evidence="1">
        <text>Hydrolysis of alkylated DNA, releasing 3-methyladenine, 3-methylguanine, 7-methylguanine and 7-methyladenine.</text>
        <dbReference type="EC" id="3.2.2.21"/>
    </reaction>
</comment>
<dbReference type="Pfam" id="PF00730">
    <property type="entry name" value="HhH-GPD"/>
    <property type="match status" value="1"/>
</dbReference>
<dbReference type="InterPro" id="IPR003265">
    <property type="entry name" value="HhH-GPD_domain"/>
</dbReference>
<keyword evidence="4" id="KW-0227">DNA damage</keyword>
<evidence type="ECO:0000256" key="5">
    <source>
        <dbReference type="ARBA" id="ARBA00023204"/>
    </source>
</evidence>
<dbReference type="PANTHER" id="PTHR43003:SF5">
    <property type="entry name" value="DNA-3-METHYLADENINE GLYCOSYLASE"/>
    <property type="match status" value="1"/>
</dbReference>
<dbReference type="Gene3D" id="1.10.1670.40">
    <property type="match status" value="1"/>
</dbReference>
<dbReference type="GO" id="GO:0008725">
    <property type="term" value="F:DNA-3-methyladenine glycosylase activity"/>
    <property type="evidence" value="ECO:0007669"/>
    <property type="project" value="TreeGrafter"/>
</dbReference>
<dbReference type="InParanoid" id="A0A3A9JEQ9"/>
<dbReference type="GO" id="GO:0032131">
    <property type="term" value="F:alkylated DNA binding"/>
    <property type="evidence" value="ECO:0007669"/>
    <property type="project" value="TreeGrafter"/>
</dbReference>
<dbReference type="CDD" id="cd00056">
    <property type="entry name" value="ENDO3c"/>
    <property type="match status" value="1"/>
</dbReference>
<evidence type="ECO:0000256" key="3">
    <source>
        <dbReference type="ARBA" id="ARBA00012000"/>
    </source>
</evidence>
<dbReference type="OrthoDB" id="9811249at2"/>
<dbReference type="EMBL" id="RAQU01000009">
    <property type="protein sequence ID" value="RKK05827.1"/>
    <property type="molecule type" value="Genomic_DNA"/>
</dbReference>
<feature type="domain" description="HhH-GPD" evidence="6">
    <location>
        <begin position="55"/>
        <end position="211"/>
    </location>
</feature>
<dbReference type="RefSeq" id="WP_120636718.1">
    <property type="nucleotide sequence ID" value="NZ_RAQU01000009.1"/>
</dbReference>
<dbReference type="Gene3D" id="1.10.340.30">
    <property type="entry name" value="Hypothetical protein, domain 2"/>
    <property type="match status" value="1"/>
</dbReference>
<dbReference type="PANTHER" id="PTHR43003">
    <property type="entry name" value="DNA-3-METHYLADENINE GLYCOSYLASE"/>
    <property type="match status" value="1"/>
</dbReference>
<evidence type="ECO:0000256" key="2">
    <source>
        <dbReference type="ARBA" id="ARBA00010817"/>
    </source>
</evidence>
<reference evidence="7 10" key="1">
    <citation type="submission" date="2018-09" db="EMBL/GenBank/DDBJ databases">
        <title>Roseomonas sp. nov., isolated from feces of Tibetan antelopes in the Qinghai-Tibet plateau, China.</title>
        <authorList>
            <person name="Tian Z."/>
        </authorList>
    </citation>
    <scope>NUCLEOTIDE SEQUENCE [LARGE SCALE GENOMIC DNA]</scope>
    <source>
        <strain evidence="8 9">Z23</strain>
        <strain evidence="7 10">Z24</strain>
    </source>
</reference>
<evidence type="ECO:0000313" key="10">
    <source>
        <dbReference type="Proteomes" id="UP000278036"/>
    </source>
</evidence>
<keyword evidence="5" id="KW-0234">DNA repair</keyword>
<dbReference type="EC" id="3.2.2.21" evidence="3"/>
<dbReference type="FunFam" id="1.10.340.30:FF:000004">
    <property type="entry name" value="DNA-3-methyladenine glycosylase II"/>
    <property type="match status" value="1"/>
</dbReference>
<dbReference type="Proteomes" id="UP000278036">
    <property type="component" value="Unassembled WGS sequence"/>
</dbReference>
<dbReference type="InterPro" id="IPR011257">
    <property type="entry name" value="DNA_glycosylase"/>
</dbReference>
<keyword evidence="9" id="KW-1185">Reference proteome</keyword>
<evidence type="ECO:0000313" key="9">
    <source>
        <dbReference type="Proteomes" id="UP000274097"/>
    </source>
</evidence>